<protein>
    <submittedName>
        <fullName evidence="1">FkbM family methyltransferase</fullName>
    </submittedName>
</protein>
<evidence type="ECO:0000313" key="1">
    <source>
        <dbReference type="EMBL" id="QOK23574.1"/>
    </source>
</evidence>
<keyword evidence="1" id="KW-0808">Transferase</keyword>
<evidence type="ECO:0000313" key="2">
    <source>
        <dbReference type="Proteomes" id="UP000593998"/>
    </source>
</evidence>
<dbReference type="AlphaFoldDB" id="A0A7L9J2I8"/>
<keyword evidence="1" id="KW-0489">Methyltransferase</keyword>
<dbReference type="EMBL" id="CP062789">
    <property type="protein sequence ID" value="QOK23574.1"/>
    <property type="molecule type" value="Genomic_DNA"/>
</dbReference>
<dbReference type="NCBIfam" id="TIGR01444">
    <property type="entry name" value="fkbM_fam"/>
    <property type="match status" value="1"/>
</dbReference>
<dbReference type="Proteomes" id="UP000593998">
    <property type="component" value="Chromosome"/>
</dbReference>
<dbReference type="RefSeq" id="WP_192911590.1">
    <property type="nucleotide sequence ID" value="NZ_CP062789.1"/>
</dbReference>
<proteinExistence type="predicted"/>
<gene>
    <name evidence="1" type="ORF">IGS73_04000</name>
</gene>
<dbReference type="GO" id="GO:0008168">
    <property type="term" value="F:methyltransferase activity"/>
    <property type="evidence" value="ECO:0007669"/>
    <property type="project" value="UniProtKB-KW"/>
</dbReference>
<reference evidence="1 2" key="1">
    <citation type="submission" date="2020-10" db="EMBL/GenBank/DDBJ databases">
        <title>Janibacter indicus TT2 genome sequence.</title>
        <authorList>
            <person name="Lee K."/>
            <person name="Ganzorig M."/>
        </authorList>
    </citation>
    <scope>NUCLEOTIDE SEQUENCE [LARGE SCALE GENOMIC DNA]</scope>
    <source>
        <strain evidence="1 2">TT2</strain>
    </source>
</reference>
<name>A0A7L9J2I8_9MICO</name>
<dbReference type="InterPro" id="IPR006342">
    <property type="entry name" value="FkbM_mtfrase"/>
</dbReference>
<sequence length="223" mass="25456">MRIFLDIGAHTGETLKVVTDPRWGFEKIFSFEPAPACWAALEELSTPVVELCRFGLWDKDASLPLHNAGAVGASMSADKEREGEAVDCEFRDAAAWLREHVREEDDVYAKINVEGAEAELVARLHETGTLSLIDHLLIHFDVRKVPSKRHLEAEIWQQLTEAGIDYTPADEIQFNGAIRGTIKWLQWVDGDPRTRDLRYKHLWRAEAWGRRKLFPLKRAIARS</sequence>
<dbReference type="InterPro" id="IPR029063">
    <property type="entry name" value="SAM-dependent_MTases_sf"/>
</dbReference>
<dbReference type="SUPFAM" id="SSF53335">
    <property type="entry name" value="S-adenosyl-L-methionine-dependent methyltransferases"/>
    <property type="match status" value="1"/>
</dbReference>
<dbReference type="Gene3D" id="3.40.50.150">
    <property type="entry name" value="Vaccinia Virus protein VP39"/>
    <property type="match status" value="1"/>
</dbReference>
<accession>A0A7L9J2I8</accession>
<organism evidence="1 2">
    <name type="scientific">Janibacter indicus</name>
    <dbReference type="NCBI Taxonomy" id="857417"/>
    <lineage>
        <taxon>Bacteria</taxon>
        <taxon>Bacillati</taxon>
        <taxon>Actinomycetota</taxon>
        <taxon>Actinomycetes</taxon>
        <taxon>Micrococcales</taxon>
        <taxon>Intrasporangiaceae</taxon>
        <taxon>Janibacter</taxon>
    </lineage>
</organism>
<dbReference type="GO" id="GO:0032259">
    <property type="term" value="P:methylation"/>
    <property type="evidence" value="ECO:0007669"/>
    <property type="project" value="UniProtKB-KW"/>
</dbReference>